<dbReference type="EC" id="3.4.24.-" evidence="6"/>
<dbReference type="Pfam" id="PF09768">
    <property type="entry name" value="Peptidase_M76"/>
    <property type="match status" value="2"/>
</dbReference>
<reference evidence="7 8" key="1">
    <citation type="journal article" date="2023" name="Plants (Basel)">
        <title>Bridging the Gap: Combining Genomics and Transcriptomics Approaches to Understand Stylosanthes scabra, an Orphan Legume from the Brazilian Caatinga.</title>
        <authorList>
            <person name="Ferreira-Neto J.R.C."/>
            <person name="da Silva M.D."/>
            <person name="Binneck E."/>
            <person name="de Melo N.F."/>
            <person name="da Silva R.H."/>
            <person name="de Melo A.L.T.M."/>
            <person name="Pandolfi V."/>
            <person name="Bustamante F.O."/>
            <person name="Brasileiro-Vidal A.C."/>
            <person name="Benko-Iseppon A.M."/>
        </authorList>
    </citation>
    <scope>NUCLEOTIDE SEQUENCE [LARGE SCALE GENOMIC DNA]</scope>
    <source>
        <tissue evidence="7">Leaves</tissue>
    </source>
</reference>
<keyword evidence="3 6" id="KW-0479">Metal-binding</keyword>
<gene>
    <name evidence="7" type="ORF">PIB30_006357</name>
</gene>
<evidence type="ECO:0000256" key="3">
    <source>
        <dbReference type="ARBA" id="ARBA00022723"/>
    </source>
</evidence>
<keyword evidence="2 6" id="KW-0645">Protease</keyword>
<evidence type="ECO:0000313" key="7">
    <source>
        <dbReference type="EMBL" id="MED6131029.1"/>
    </source>
</evidence>
<evidence type="ECO:0000256" key="6">
    <source>
        <dbReference type="RuleBase" id="RU364057"/>
    </source>
</evidence>
<keyword evidence="4 6" id="KW-0378">Hydrolase</keyword>
<accession>A0ABU6S4F0</accession>
<dbReference type="InterPro" id="IPR019165">
    <property type="entry name" value="Peptidase_M76_ATP23"/>
</dbReference>
<dbReference type="PANTHER" id="PTHR21711">
    <property type="entry name" value="MITOCHONDRIAL INNER MEMBRANE PROTEASE"/>
    <property type="match status" value="1"/>
</dbReference>
<keyword evidence="5 6" id="KW-0482">Metalloprotease</keyword>
<comment type="caution">
    <text evidence="7">The sequence shown here is derived from an EMBL/GenBank/DDBJ whole genome shotgun (WGS) entry which is preliminary data.</text>
</comment>
<evidence type="ECO:0000256" key="4">
    <source>
        <dbReference type="ARBA" id="ARBA00022801"/>
    </source>
</evidence>
<evidence type="ECO:0000256" key="2">
    <source>
        <dbReference type="ARBA" id="ARBA00022670"/>
    </source>
</evidence>
<evidence type="ECO:0000256" key="1">
    <source>
        <dbReference type="ARBA" id="ARBA00009915"/>
    </source>
</evidence>
<comment type="similarity">
    <text evidence="1 6">Belongs to the peptidase M76 family.</text>
</comment>
<organism evidence="7 8">
    <name type="scientific">Stylosanthes scabra</name>
    <dbReference type="NCBI Taxonomy" id="79078"/>
    <lineage>
        <taxon>Eukaryota</taxon>
        <taxon>Viridiplantae</taxon>
        <taxon>Streptophyta</taxon>
        <taxon>Embryophyta</taxon>
        <taxon>Tracheophyta</taxon>
        <taxon>Spermatophyta</taxon>
        <taxon>Magnoliopsida</taxon>
        <taxon>eudicotyledons</taxon>
        <taxon>Gunneridae</taxon>
        <taxon>Pentapetalae</taxon>
        <taxon>rosids</taxon>
        <taxon>fabids</taxon>
        <taxon>Fabales</taxon>
        <taxon>Fabaceae</taxon>
        <taxon>Papilionoideae</taxon>
        <taxon>50 kb inversion clade</taxon>
        <taxon>dalbergioids sensu lato</taxon>
        <taxon>Dalbergieae</taxon>
        <taxon>Pterocarpus clade</taxon>
        <taxon>Stylosanthes</taxon>
    </lineage>
</organism>
<evidence type="ECO:0000256" key="5">
    <source>
        <dbReference type="ARBA" id="ARBA00023049"/>
    </source>
</evidence>
<dbReference type="EMBL" id="JASCZI010060428">
    <property type="protein sequence ID" value="MED6131029.1"/>
    <property type="molecule type" value="Genomic_DNA"/>
</dbReference>
<dbReference type="PANTHER" id="PTHR21711:SF0">
    <property type="entry name" value="MITOCHONDRIAL INNER MEMBRANE PROTEASE ATP23 HOMOLOG"/>
    <property type="match status" value="1"/>
</dbReference>
<name>A0ABU6S4F0_9FABA</name>
<keyword evidence="8" id="KW-1185">Reference proteome</keyword>
<sequence>MAHEPSSPGGLSRVKTVEEVQAMIHKSFELPKVKFLRQRMAEAGCPVKDNFFKAVVCHGRSGAGFFSPGQGMFVCSNHATFQDEVNQLVIHELIHAYDDCRARNLNWMNCAHQACSEVLYGLDFIFYNFPVQCFSTIWIRAGRLSGDCHFMRELLRGHFKLRGQEQECIRRRVLLSLFSNPSCVGSIAKNSMEDVWDTCYNDTQPFDKAP</sequence>
<dbReference type="Proteomes" id="UP001341840">
    <property type="component" value="Unassembled WGS sequence"/>
</dbReference>
<protein>
    <recommendedName>
        <fullName evidence="6">Mitochondrial inner membrane protease ATP23</fullName>
        <ecNumber evidence="6">3.4.24.-</ecNumber>
    </recommendedName>
</protein>
<evidence type="ECO:0000313" key="8">
    <source>
        <dbReference type="Proteomes" id="UP001341840"/>
    </source>
</evidence>
<proteinExistence type="inferred from homology"/>